<dbReference type="GO" id="GO:0008408">
    <property type="term" value="F:3'-5' exonuclease activity"/>
    <property type="evidence" value="ECO:0007669"/>
    <property type="project" value="InterPro"/>
</dbReference>
<protein>
    <recommendedName>
        <fullName evidence="2">DNA polymerase III subunit psi</fullName>
    </recommendedName>
</protein>
<dbReference type="InterPro" id="IPR036654">
    <property type="entry name" value="DNA_pol_III_psi_sf"/>
</dbReference>
<accession>A0A7C1VYW6</accession>
<dbReference type="EMBL" id="DRHY01000077">
    <property type="protein sequence ID" value="HEC73404.1"/>
    <property type="molecule type" value="Genomic_DNA"/>
</dbReference>
<dbReference type="Pfam" id="PF03603">
    <property type="entry name" value="DNA_III_psi"/>
    <property type="match status" value="1"/>
</dbReference>
<dbReference type="Proteomes" id="UP000886384">
    <property type="component" value="Unassembled WGS sequence"/>
</dbReference>
<dbReference type="AlphaFoldDB" id="A0A7C1VYW6"/>
<dbReference type="GO" id="GO:0006260">
    <property type="term" value="P:DNA replication"/>
    <property type="evidence" value="ECO:0007669"/>
    <property type="project" value="InterPro"/>
</dbReference>
<gene>
    <name evidence="1" type="ORF">ENI26_03410</name>
</gene>
<dbReference type="InterPro" id="IPR004615">
    <property type="entry name" value="DNA_pol_III_psi"/>
</dbReference>
<dbReference type="GO" id="GO:0003887">
    <property type="term" value="F:DNA-directed DNA polymerase activity"/>
    <property type="evidence" value="ECO:0007669"/>
    <property type="project" value="InterPro"/>
</dbReference>
<dbReference type="Gene3D" id="3.40.50.10220">
    <property type="entry name" value="DNA polymerase III, psi subunit"/>
    <property type="match status" value="1"/>
</dbReference>
<reference evidence="1" key="1">
    <citation type="journal article" date="2020" name="mSystems">
        <title>Genome- and Community-Level Interaction Insights into Carbon Utilization and Element Cycling Functions of Hydrothermarchaeota in Hydrothermal Sediment.</title>
        <authorList>
            <person name="Zhou Z."/>
            <person name="Liu Y."/>
            <person name="Xu W."/>
            <person name="Pan J."/>
            <person name="Luo Z.H."/>
            <person name="Li M."/>
        </authorList>
    </citation>
    <scope>NUCLEOTIDE SEQUENCE [LARGE SCALE GENOMIC DNA]</scope>
    <source>
        <strain evidence="1">HyVt-380</strain>
    </source>
</reference>
<proteinExistence type="predicted"/>
<evidence type="ECO:0000313" key="1">
    <source>
        <dbReference type="EMBL" id="HEC73404.1"/>
    </source>
</evidence>
<organism evidence="1">
    <name type="scientific">Methylophaga aminisulfidivorans</name>
    <dbReference type="NCBI Taxonomy" id="230105"/>
    <lineage>
        <taxon>Bacteria</taxon>
        <taxon>Pseudomonadati</taxon>
        <taxon>Pseudomonadota</taxon>
        <taxon>Gammaproteobacteria</taxon>
        <taxon>Thiotrichales</taxon>
        <taxon>Piscirickettsiaceae</taxon>
        <taxon>Methylophaga</taxon>
    </lineage>
</organism>
<evidence type="ECO:0008006" key="2">
    <source>
        <dbReference type="Google" id="ProtNLM"/>
    </source>
</evidence>
<comment type="caution">
    <text evidence="1">The sequence shown here is derived from an EMBL/GenBank/DDBJ whole genome shotgun (WGS) entry which is preliminary data.</text>
</comment>
<name>A0A7C1VYW6_9GAMM</name>
<sequence length="156" mass="17426">MALSDYQYSILSEMGLPIWRRRDVVSKSRPVVTELSLNNSTLKTFSTNVRLICITDRALDSVSQQRLFSAICKSVSLSIDDVTLMTLSELTEYDWKTATDKVTIAMLAELGGSLNLHSNVTPIQLPSFTNMETNPALKAKVWTVLKNLKLNGDHHP</sequence>